<name>A0A8D3Y4C0_9GAMM</name>
<dbReference type="AlphaFoldDB" id="A0A8D3Y4C0"/>
<accession>A0A8D3Y4C0</accession>
<evidence type="ECO:0008006" key="4">
    <source>
        <dbReference type="Google" id="ProtNLM"/>
    </source>
</evidence>
<feature type="region of interest" description="Disordered" evidence="1">
    <location>
        <begin position="57"/>
        <end position="76"/>
    </location>
</feature>
<dbReference type="NCBIfam" id="NF040717">
    <property type="entry name" value="BcsR_only"/>
    <property type="match status" value="1"/>
</dbReference>
<evidence type="ECO:0000313" key="3">
    <source>
        <dbReference type="Proteomes" id="UP000031271"/>
    </source>
</evidence>
<dbReference type="InterPro" id="IPR024487">
    <property type="entry name" value="CBP_BcsR"/>
</dbReference>
<evidence type="ECO:0000313" key="2">
    <source>
        <dbReference type="EMBL" id="AJE17115.1"/>
    </source>
</evidence>
<dbReference type="KEGG" id="pbm:CL52_19445"/>
<dbReference type="Proteomes" id="UP000031271">
    <property type="component" value="Chromosome"/>
</dbReference>
<proteinExistence type="predicted"/>
<dbReference type="EMBL" id="CP007511">
    <property type="protein sequence ID" value="AJE17115.1"/>
    <property type="molecule type" value="Genomic_DNA"/>
</dbReference>
<gene>
    <name evidence="2" type="ORF">CL52_19445</name>
</gene>
<organism evidence="2 3">
    <name type="scientific">Stutzerimonas balearica DSM 6083</name>
    <dbReference type="NCBI Taxonomy" id="1123016"/>
    <lineage>
        <taxon>Bacteria</taxon>
        <taxon>Pseudomonadati</taxon>
        <taxon>Pseudomonadota</taxon>
        <taxon>Gammaproteobacteria</taxon>
        <taxon>Pseudomonadales</taxon>
        <taxon>Pseudomonadaceae</taxon>
        <taxon>Stutzerimonas</taxon>
    </lineage>
</organism>
<reference evidence="3" key="1">
    <citation type="submission" date="2014-03" db="EMBL/GenBank/DDBJ databases">
        <title>Complete genome of Pseudomonas balearica DSM 6083T, a sewage water isolate from an enrichment with 2-methylnaphthalene.</title>
        <authorList>
            <person name="Salva-Serra F."/>
            <person name="Jaen-Luchoro D."/>
            <person name="Busquets A."/>
            <person name="Pena A."/>
            <person name="Gomila M."/>
            <person name="Bosch R."/>
            <person name="Nogales B."/>
            <person name="Garcia-Valdes E."/>
            <person name="Lalucat J."/>
            <person name="Bennasar A."/>
        </authorList>
    </citation>
    <scope>NUCLEOTIDE SEQUENCE [LARGE SCALE GENOMIC DNA]</scope>
    <source>
        <strain evidence="3">DSM 6083</strain>
    </source>
</reference>
<dbReference type="Pfam" id="PF10945">
    <property type="entry name" value="CBP_BcsR"/>
    <property type="match status" value="1"/>
</dbReference>
<sequence>MPMSRLYPPPLDDVTALRQHLRMPHLRYLDISAANALDQAVRRWPLLAESESIRALDSALRSPSDDQKPIAQERLA</sequence>
<protein>
    <recommendedName>
        <fullName evidence="4">Cellulose biosynthesis protein BcsR</fullName>
    </recommendedName>
</protein>
<evidence type="ECO:0000256" key="1">
    <source>
        <dbReference type="SAM" id="MobiDB-lite"/>
    </source>
</evidence>
<reference evidence="2 3" key="2">
    <citation type="journal article" name="Genome Announc.">
        <title>Complete Genome Sequence of Pseudomonas balearica DSM 6083T.</title>
        <authorList>
            <person name="Bennasar-Figueras A."/>
            <person name="Salva-Serra F."/>
            <person name="Jaen-Luchoro D."/>
            <person name="Segui C."/>
            <person name="Aliaga F."/>
            <person name="Busquets A."/>
            <person name="Gomila M."/>
            <person name="Moore E.R."/>
            <person name="Lalucat J."/>
        </authorList>
    </citation>
    <scope>NUCLEOTIDE SEQUENCE [LARGE SCALE GENOMIC DNA]</scope>
    <source>
        <strain evidence="3">DSM 6083</strain>
    </source>
</reference>